<comment type="caution">
    <text evidence="1">The sequence shown here is derived from an EMBL/GenBank/DDBJ whole genome shotgun (WGS) entry which is preliminary data.</text>
</comment>
<dbReference type="AlphaFoldDB" id="A0A4V2EW91"/>
<dbReference type="EMBL" id="SGWW01000004">
    <property type="protein sequence ID" value="RZS55170.1"/>
    <property type="molecule type" value="Genomic_DNA"/>
</dbReference>
<sequence length="124" mass="13857">MNTYGARVIQPARDLFGALRRKREPVEYCATIVVQSPVTKLDALSIVALAMDAPVENQRTMRPYVPLAEGAWIEIEIPKFGEPPPLAIDVYSTVSHDHAALHALTLMGRLEQYTGWKIRPDFAL</sequence>
<accession>A0A4V2EW91</accession>
<evidence type="ECO:0000313" key="1">
    <source>
        <dbReference type="EMBL" id="RZS55170.1"/>
    </source>
</evidence>
<evidence type="ECO:0000313" key="2">
    <source>
        <dbReference type="Proteomes" id="UP000293519"/>
    </source>
</evidence>
<reference evidence="1 2" key="1">
    <citation type="journal article" date="2015" name="Stand. Genomic Sci.">
        <title>Genomic Encyclopedia of Bacterial and Archaeal Type Strains, Phase III: the genomes of soil and plant-associated and newly described type strains.</title>
        <authorList>
            <person name="Whitman W.B."/>
            <person name="Woyke T."/>
            <person name="Klenk H.P."/>
            <person name="Zhou Y."/>
            <person name="Lilburn T.G."/>
            <person name="Beck B.J."/>
            <person name="De Vos P."/>
            <person name="Vandamme P."/>
            <person name="Eisen J.A."/>
            <person name="Garrity G."/>
            <person name="Hugenholtz P."/>
            <person name="Kyrpides N.C."/>
        </authorList>
    </citation>
    <scope>NUCLEOTIDE SEQUENCE [LARGE SCALE GENOMIC DNA]</scope>
    <source>
        <strain evidence="1 2">CV2</strain>
    </source>
</reference>
<name>A0A4V2EW91_9MICO</name>
<gene>
    <name evidence="1" type="ORF">EV141_2159</name>
</gene>
<proteinExistence type="predicted"/>
<keyword evidence="2" id="KW-1185">Reference proteome</keyword>
<organism evidence="1 2">
    <name type="scientific">Microcella putealis</name>
    <dbReference type="NCBI Taxonomy" id="337005"/>
    <lineage>
        <taxon>Bacteria</taxon>
        <taxon>Bacillati</taxon>
        <taxon>Actinomycetota</taxon>
        <taxon>Actinomycetes</taxon>
        <taxon>Micrococcales</taxon>
        <taxon>Microbacteriaceae</taxon>
        <taxon>Microcella</taxon>
    </lineage>
</organism>
<dbReference type="Proteomes" id="UP000293519">
    <property type="component" value="Unassembled WGS sequence"/>
</dbReference>
<protein>
    <submittedName>
        <fullName evidence="1">Uncharacterized protein</fullName>
    </submittedName>
</protein>